<evidence type="ECO:0008006" key="4">
    <source>
        <dbReference type="Google" id="ProtNLM"/>
    </source>
</evidence>
<feature type="compositionally biased region" description="Acidic residues" evidence="1">
    <location>
        <begin position="585"/>
        <end position="594"/>
    </location>
</feature>
<feature type="compositionally biased region" description="Low complexity" evidence="1">
    <location>
        <begin position="438"/>
        <end position="471"/>
    </location>
</feature>
<dbReference type="CDD" id="cd00118">
    <property type="entry name" value="LysM"/>
    <property type="match status" value="1"/>
</dbReference>
<dbReference type="InterPro" id="IPR036779">
    <property type="entry name" value="LysM_dom_sf"/>
</dbReference>
<keyword evidence="3" id="KW-1185">Reference proteome</keyword>
<name>A0A2P6TQ39_CHLSO</name>
<sequence>MLQARIAWRLLHGPDSSQEPVAIMLPRLERQAPQPGSAEAAAAAAAAAAVRLERAEAAAQAAALRAASLAGASGLPYRPPEGLSIDLSGVQVADLSDLERQFEAVRRAQEARQAAAAAAAAAAQVAAGSGLPQLAPAGEPAPMVLPLAALVHGSQGALPAATPDAPEGMAAAGATPHERPASASTSGRPLRRTRSHDMAGGTPPGALAQGNLSMPLPGLSSSNNLAGGLAAAGSRPRRSPAGKPPAKPASARAGRGAGPGKGPRGKGSKQLVSAHEGHALPGSAEQPGGQPPDLSQFGEGYQPRGPSAATPPKTWLLKAKDLKAGLQGKLVQTLWPDGGQWWPAVVLHVSLADKALMLLYETGDEEEVQYPVMVQAGELAWLLGPSGAATPRSAVHSPSPNRTSQQQQQQQQGGTPPSSGRRQPSAGRPKSPQHGSTASAPEAAPAPALEQQQAQQARLASGELGLSSSLGEPGGPVQRDWPPLGETMDLDERGSSPQLLGDSLPVGASSEGTGALLPPLSVGGTHGFGSSMQLGGHRGSELLLVDNPAFGGLGMLPSLHLDSPAELPQQLAAAAEQQRQQAEQQQEEPAEQQEAEQQKAEQGQQPPEQVVATADHQQQESPMELDGPQQQPVQQQQADGQQLEEGSQQQPQQEERQPEAQHQEDATQQQQPPQQPAERSASPEQSAELQAAEQQQQGQPGSQMASGQVPEVKQVAAVQQAAKEDPAAAAAQPAAEEDPAAATAAQQQPAAQDSPARDPHQSLQREQQADGMHAADGEPATELPPALAAAAAQPPAGYQLASAWELLDFGEGAVGCPLAVATLSSGGWQSARVRQCSATHGLLQVQFEQEGMLLIAQEEGTTFLLSEAESQLDDLVWLEILRGLGEDAPLVHARLISKRLRELADIVLAERFCARWHVAGVASPPPAAPAYAAARRSSFVLCHRLAGKESLASLAVRYGCDTVELKRLNNLLSDNALACRSHLFIPVSDVEEAASGKRVAFIADEHSKRRLIVLLPDGQELPGQLAGRAGGGGGQRGSNQAFVVAKLAAVLQRALRIDEPTATL</sequence>
<evidence type="ECO:0000313" key="3">
    <source>
        <dbReference type="Proteomes" id="UP000239899"/>
    </source>
</evidence>
<feature type="compositionally biased region" description="Low complexity" evidence="1">
    <location>
        <begin position="210"/>
        <end position="234"/>
    </location>
</feature>
<feature type="compositionally biased region" description="Polar residues" evidence="1">
    <location>
        <begin position="413"/>
        <end position="422"/>
    </location>
</feature>
<accession>A0A2P6TQ39</accession>
<dbReference type="EMBL" id="LHPG02000009">
    <property type="protein sequence ID" value="PRW56148.1"/>
    <property type="molecule type" value="Genomic_DNA"/>
</dbReference>
<dbReference type="Proteomes" id="UP000239899">
    <property type="component" value="Unassembled WGS sequence"/>
</dbReference>
<reference evidence="2 3" key="1">
    <citation type="journal article" date="2018" name="Plant J.">
        <title>Genome sequences of Chlorella sorokiniana UTEX 1602 and Micractinium conductrix SAG 241.80: implications to maltose excretion by a green alga.</title>
        <authorList>
            <person name="Arriola M.B."/>
            <person name="Velmurugan N."/>
            <person name="Zhang Y."/>
            <person name="Plunkett M.H."/>
            <person name="Hondzo H."/>
            <person name="Barney B.M."/>
        </authorList>
    </citation>
    <scope>NUCLEOTIDE SEQUENCE [LARGE SCALE GENOMIC DNA]</scope>
    <source>
        <strain evidence="3">UTEX 1602</strain>
    </source>
</reference>
<comment type="caution">
    <text evidence="2">The sequence shown here is derived from an EMBL/GenBank/DDBJ whole genome shotgun (WGS) entry which is preliminary data.</text>
</comment>
<proteinExistence type="predicted"/>
<evidence type="ECO:0000313" key="2">
    <source>
        <dbReference type="EMBL" id="PRW56148.1"/>
    </source>
</evidence>
<feature type="compositionally biased region" description="Low complexity" evidence="1">
    <location>
        <begin position="600"/>
        <end position="609"/>
    </location>
</feature>
<protein>
    <recommendedName>
        <fullName evidence="4">LysM domain-containing protein</fullName>
    </recommendedName>
</protein>
<dbReference type="AlphaFoldDB" id="A0A2P6TQ39"/>
<feature type="compositionally biased region" description="Low complexity" evidence="1">
    <location>
        <begin position="666"/>
        <end position="754"/>
    </location>
</feature>
<evidence type="ECO:0000256" key="1">
    <source>
        <dbReference type="SAM" id="MobiDB-lite"/>
    </source>
</evidence>
<gene>
    <name evidence="2" type="ORF">C2E21_4887</name>
</gene>
<feature type="region of interest" description="Disordered" evidence="1">
    <location>
        <begin position="157"/>
        <end position="312"/>
    </location>
</feature>
<feature type="compositionally biased region" description="Low complexity" evidence="1">
    <location>
        <begin position="564"/>
        <end position="584"/>
    </location>
</feature>
<dbReference type="Gene3D" id="3.10.350.10">
    <property type="entry name" value="LysM domain"/>
    <property type="match status" value="1"/>
</dbReference>
<feature type="compositionally biased region" description="Basic and acidic residues" evidence="1">
    <location>
        <begin position="653"/>
        <end position="665"/>
    </location>
</feature>
<dbReference type="InterPro" id="IPR018392">
    <property type="entry name" value="LysM"/>
</dbReference>
<dbReference type="OrthoDB" id="515963at2759"/>
<feature type="compositionally biased region" description="Low complexity" evidence="1">
    <location>
        <begin position="626"/>
        <end position="652"/>
    </location>
</feature>
<organism evidence="2 3">
    <name type="scientific">Chlorella sorokiniana</name>
    <name type="common">Freshwater green alga</name>
    <dbReference type="NCBI Taxonomy" id="3076"/>
    <lineage>
        <taxon>Eukaryota</taxon>
        <taxon>Viridiplantae</taxon>
        <taxon>Chlorophyta</taxon>
        <taxon>core chlorophytes</taxon>
        <taxon>Trebouxiophyceae</taxon>
        <taxon>Chlorellales</taxon>
        <taxon>Chlorellaceae</taxon>
        <taxon>Chlorella clade</taxon>
        <taxon>Chlorella</taxon>
    </lineage>
</organism>
<dbReference type="CDD" id="cd04508">
    <property type="entry name" value="Tudor_SF"/>
    <property type="match status" value="1"/>
</dbReference>
<feature type="region of interest" description="Disordered" evidence="1">
    <location>
        <begin position="387"/>
        <end position="780"/>
    </location>
</feature>